<dbReference type="EMBL" id="CP020557">
    <property type="protein sequence ID" value="ARF66775.1"/>
    <property type="molecule type" value="Genomic_DNA"/>
</dbReference>
<accession>A0A1V0UNC3</accession>
<evidence type="ECO:0000256" key="1">
    <source>
        <dbReference type="ARBA" id="ARBA00022801"/>
    </source>
</evidence>
<name>A0A1V0UNC3_9BACL</name>
<gene>
    <name evidence="3" type="ORF">B7C51_01520</name>
</gene>
<dbReference type="SUPFAM" id="SSF54637">
    <property type="entry name" value="Thioesterase/thiol ester dehydrase-isomerase"/>
    <property type="match status" value="1"/>
</dbReference>
<dbReference type="PANTHER" id="PTHR43240:SF1">
    <property type="entry name" value="BLR5584 PROTEIN"/>
    <property type="match status" value="1"/>
</dbReference>
<dbReference type="PANTHER" id="PTHR43240">
    <property type="entry name" value="1,4-DIHYDROXY-2-NAPHTHOYL-COA THIOESTERASE 1"/>
    <property type="match status" value="1"/>
</dbReference>
<keyword evidence="1" id="KW-0378">Hydrolase</keyword>
<dbReference type="InterPro" id="IPR029069">
    <property type="entry name" value="HotDog_dom_sf"/>
</dbReference>
<sequence>MENGNPGGIHIPEAIMQRMMKAAEGTFWDHLGCELVEVNSEGVKIRLDAKKKHLNLIGIVHGGVTSSLLDNAMGMAVMLARPKDKVVTTNLNAHFVSPLKEGHLFVTAEVVHESRKIITATGRVTDEYGDLGTMGMGSFRIID</sequence>
<reference evidence="3 4" key="1">
    <citation type="submission" date="2017-03" db="EMBL/GenBank/DDBJ databases">
        <title>Paenibacillus larvae genome sequencing.</title>
        <authorList>
            <person name="Dingman D.W."/>
        </authorList>
    </citation>
    <scope>NUCLEOTIDE SEQUENCE [LARGE SCALE GENOMIC DNA]</scope>
    <source>
        <strain evidence="3 4">SAG 10367</strain>
    </source>
</reference>
<evidence type="ECO:0000313" key="3">
    <source>
        <dbReference type="EMBL" id="ARF66775.1"/>
    </source>
</evidence>
<dbReference type="RefSeq" id="WP_083038313.1">
    <property type="nucleotide sequence ID" value="NZ_CP020557.1"/>
</dbReference>
<dbReference type="CDD" id="cd03443">
    <property type="entry name" value="PaaI_thioesterase"/>
    <property type="match status" value="1"/>
</dbReference>
<dbReference type="InterPro" id="IPR003736">
    <property type="entry name" value="PAAI_dom"/>
</dbReference>
<evidence type="ECO:0000259" key="2">
    <source>
        <dbReference type="Pfam" id="PF03061"/>
    </source>
</evidence>
<dbReference type="NCBIfam" id="TIGR00369">
    <property type="entry name" value="unchar_dom_1"/>
    <property type="match status" value="1"/>
</dbReference>
<dbReference type="InterPro" id="IPR006683">
    <property type="entry name" value="Thioestr_dom"/>
</dbReference>
<organism evidence="3 4">
    <name type="scientific">Paenibacillus larvae subsp. pulvifaciens</name>
    <dbReference type="NCBI Taxonomy" id="1477"/>
    <lineage>
        <taxon>Bacteria</taxon>
        <taxon>Bacillati</taxon>
        <taxon>Bacillota</taxon>
        <taxon>Bacilli</taxon>
        <taxon>Bacillales</taxon>
        <taxon>Paenibacillaceae</taxon>
        <taxon>Paenibacillus</taxon>
    </lineage>
</organism>
<dbReference type="AlphaFoldDB" id="A0A1V0UNC3"/>
<protein>
    <submittedName>
        <fullName evidence="3">Thioesterase</fullName>
    </submittedName>
</protein>
<feature type="domain" description="Thioesterase" evidence="2">
    <location>
        <begin position="58"/>
        <end position="131"/>
    </location>
</feature>
<dbReference type="Pfam" id="PF03061">
    <property type="entry name" value="4HBT"/>
    <property type="match status" value="1"/>
</dbReference>
<evidence type="ECO:0000313" key="4">
    <source>
        <dbReference type="Proteomes" id="UP000192727"/>
    </source>
</evidence>
<dbReference type="Proteomes" id="UP000192727">
    <property type="component" value="Chromosome"/>
</dbReference>
<dbReference type="Gene3D" id="3.10.129.10">
    <property type="entry name" value="Hotdog Thioesterase"/>
    <property type="match status" value="1"/>
</dbReference>
<dbReference type="GO" id="GO:0005829">
    <property type="term" value="C:cytosol"/>
    <property type="evidence" value="ECO:0007669"/>
    <property type="project" value="TreeGrafter"/>
</dbReference>
<dbReference type="GO" id="GO:0061522">
    <property type="term" value="F:1,4-dihydroxy-2-naphthoyl-CoA thioesterase activity"/>
    <property type="evidence" value="ECO:0007669"/>
    <property type="project" value="TreeGrafter"/>
</dbReference>
<proteinExistence type="predicted"/>